<evidence type="ECO:0000259" key="1">
    <source>
        <dbReference type="Pfam" id="PF13456"/>
    </source>
</evidence>
<dbReference type="GO" id="GO:0003676">
    <property type="term" value="F:nucleic acid binding"/>
    <property type="evidence" value="ECO:0007669"/>
    <property type="project" value="InterPro"/>
</dbReference>
<dbReference type="InterPro" id="IPR002156">
    <property type="entry name" value="RNaseH_domain"/>
</dbReference>
<dbReference type="Gene3D" id="3.30.420.10">
    <property type="entry name" value="Ribonuclease H-like superfamily/Ribonuclease H"/>
    <property type="match status" value="1"/>
</dbReference>
<dbReference type="SUPFAM" id="SSF53098">
    <property type="entry name" value="Ribonuclease H-like"/>
    <property type="match status" value="1"/>
</dbReference>
<dbReference type="EMBL" id="PNBA02000003">
    <property type="protein sequence ID" value="KAG6430786.1"/>
    <property type="molecule type" value="Genomic_DNA"/>
</dbReference>
<proteinExistence type="predicted"/>
<dbReference type="Proteomes" id="UP000298416">
    <property type="component" value="Unassembled WGS sequence"/>
</dbReference>
<name>A0A8X8YJ07_SALSN</name>
<evidence type="ECO:0000313" key="3">
    <source>
        <dbReference type="Proteomes" id="UP000298416"/>
    </source>
</evidence>
<protein>
    <recommendedName>
        <fullName evidence="1">RNase H type-1 domain-containing protein</fullName>
    </recommendedName>
</protein>
<dbReference type="CDD" id="cd06222">
    <property type="entry name" value="RNase_H_like"/>
    <property type="match status" value="1"/>
</dbReference>
<dbReference type="InterPro" id="IPR044730">
    <property type="entry name" value="RNase_H-like_dom_plant"/>
</dbReference>
<reference evidence="2" key="2">
    <citation type="submission" date="2020-08" db="EMBL/GenBank/DDBJ databases">
        <title>Plant Genome Project.</title>
        <authorList>
            <person name="Zhang R.-G."/>
        </authorList>
    </citation>
    <scope>NUCLEOTIDE SEQUENCE</scope>
    <source>
        <strain evidence="2">Huo1</strain>
        <tissue evidence="2">Leaf</tissue>
    </source>
</reference>
<organism evidence="2">
    <name type="scientific">Salvia splendens</name>
    <name type="common">Scarlet sage</name>
    <dbReference type="NCBI Taxonomy" id="180675"/>
    <lineage>
        <taxon>Eukaryota</taxon>
        <taxon>Viridiplantae</taxon>
        <taxon>Streptophyta</taxon>
        <taxon>Embryophyta</taxon>
        <taxon>Tracheophyta</taxon>
        <taxon>Spermatophyta</taxon>
        <taxon>Magnoliopsida</taxon>
        <taxon>eudicotyledons</taxon>
        <taxon>Gunneridae</taxon>
        <taxon>Pentapetalae</taxon>
        <taxon>asterids</taxon>
        <taxon>lamiids</taxon>
        <taxon>Lamiales</taxon>
        <taxon>Lamiaceae</taxon>
        <taxon>Nepetoideae</taxon>
        <taxon>Mentheae</taxon>
        <taxon>Salviinae</taxon>
        <taxon>Salvia</taxon>
        <taxon>Salvia subgen. Calosphace</taxon>
        <taxon>core Calosphace</taxon>
    </lineage>
</organism>
<dbReference type="PANTHER" id="PTHR47723">
    <property type="entry name" value="OS05G0353850 PROTEIN"/>
    <property type="match status" value="1"/>
</dbReference>
<dbReference type="Pfam" id="PF13456">
    <property type="entry name" value="RVT_3"/>
    <property type="match status" value="1"/>
</dbReference>
<dbReference type="InterPro" id="IPR036397">
    <property type="entry name" value="RNaseH_sf"/>
</dbReference>
<dbReference type="PANTHER" id="PTHR47723:SF19">
    <property type="entry name" value="POLYNUCLEOTIDYL TRANSFERASE, RIBONUCLEASE H-LIKE SUPERFAMILY PROTEIN"/>
    <property type="match status" value="1"/>
</dbReference>
<gene>
    <name evidence="2" type="ORF">SASPL_108859</name>
</gene>
<keyword evidence="3" id="KW-1185">Reference proteome</keyword>
<comment type="caution">
    <text evidence="2">The sequence shown here is derived from an EMBL/GenBank/DDBJ whole genome shotgun (WGS) entry which is preliminary data.</text>
</comment>
<evidence type="ECO:0000313" key="2">
    <source>
        <dbReference type="EMBL" id="KAG6430786.1"/>
    </source>
</evidence>
<sequence length="135" mass="14702">MDSAGHGLVKAQYQGSVEPVRRRGGRIFRDASSNIVRGFIRKVTAASALDVELQALSLGLEMVTGRGRKVWIESDSKEVISLIQLNKPGSAHLRHQTTFIRNKLKEVVAKCSHCYNVGNKAAVYAAKLGSPENGQ</sequence>
<dbReference type="InterPro" id="IPR012337">
    <property type="entry name" value="RNaseH-like_sf"/>
</dbReference>
<dbReference type="InterPro" id="IPR053151">
    <property type="entry name" value="RNase_H-like"/>
</dbReference>
<accession>A0A8X8YJ07</accession>
<feature type="domain" description="RNase H type-1" evidence="1">
    <location>
        <begin position="24"/>
        <end position="127"/>
    </location>
</feature>
<reference evidence="2" key="1">
    <citation type="submission" date="2018-01" db="EMBL/GenBank/DDBJ databases">
        <authorList>
            <person name="Mao J.F."/>
        </authorList>
    </citation>
    <scope>NUCLEOTIDE SEQUENCE</scope>
    <source>
        <strain evidence="2">Huo1</strain>
        <tissue evidence="2">Leaf</tissue>
    </source>
</reference>
<dbReference type="GO" id="GO:0004523">
    <property type="term" value="F:RNA-DNA hybrid ribonuclease activity"/>
    <property type="evidence" value="ECO:0007669"/>
    <property type="project" value="InterPro"/>
</dbReference>
<dbReference type="AlphaFoldDB" id="A0A8X8YJ07"/>